<evidence type="ECO:0000256" key="5">
    <source>
        <dbReference type="ARBA" id="ARBA00022679"/>
    </source>
</evidence>
<evidence type="ECO:0000256" key="14">
    <source>
        <dbReference type="SAM" id="MobiDB-lite"/>
    </source>
</evidence>
<dbReference type="GO" id="GO:0005524">
    <property type="term" value="F:ATP binding"/>
    <property type="evidence" value="ECO:0007669"/>
    <property type="project" value="UniProtKB-KW"/>
</dbReference>
<feature type="region of interest" description="Disordered" evidence="14">
    <location>
        <begin position="99"/>
        <end position="128"/>
    </location>
</feature>
<dbReference type="SUPFAM" id="SSF55874">
    <property type="entry name" value="ATPase domain of HSP90 chaperone/DNA topoisomerase II/histidine kinase"/>
    <property type="match status" value="1"/>
</dbReference>
<dbReference type="PROSITE" id="PS50109">
    <property type="entry name" value="HIS_KIN"/>
    <property type="match status" value="1"/>
</dbReference>
<evidence type="ECO:0000256" key="10">
    <source>
        <dbReference type="ARBA" id="ARBA00064003"/>
    </source>
</evidence>
<sequence length="858" mass="93789">MAQVVARSSVNYIRKYSYFLLEELAQSAARSPNVAYCEIKDAQGRILIRAENTQSSSTTETPDKAPPLLIVSSPIIPDTIDAHGLSPLPEAAALSGEAQSGSAPLLPSPADKLSATRQKVTTSSPPPSLGTVEMGMYLSPLNSALIKRASQMGLMLVVFLLFACVVLNLFLNTLVVNPVRSLAQLARDISNRKFRTLPPPEREDELGQLTNDFNTMSTSLKELYDDLERKVQERTERLSLANRQLRIAFARERELAEEAAQANKAKSRFLASMSHEIRTPLNSILGMADLLWETRLTHDQRQYVDIFRNAGENLVGIINDILDLSRIEVEEMPFECISFNLRQTIDDAIRISAHPIFRKGLDFGVHIPPDLPENLIGDPKRIRQILLNLFGNASKFTNRGEIELTVESTLEPRESGLPMAFLHFKVRDTGIGIHKDHHETIFDRFTQADSSTCRQYGGTGLGLTISRLLCERMGGCIWLESEPGKGSTFHVQLRLECAGVETPPVRLLEGKVALALYPKELTAGSLCDLLSGLGATCNTAYSFEEAEDCLRRHTIDLLFIDEQLPIDQTCLLSGIADRQNNRARTFRLCSRLMNDNEVHACGCAMLQLPVLRGSLLNAFSQEGAIRPVAFVLPPLETAPASGEQDEQEKQGGQGETAQTTEQSSPTPLPGQTVAGSELGAVSGPYDTASGETVGGTVGTVHGASSDANTGHGTGTGTETDTVTGDHTVPRLLIVEDNESNRTLLELYLKTIPHHASFADNGEQGLLLLKNGEFDLVLMDVEMPKMDGLTATRLIRQFENETGRRRTPVAAITAHALPEHKADSINAGCDYHITKPLKKKELLALIEDALKRPPAAADA</sequence>
<dbReference type="InterPro" id="IPR005467">
    <property type="entry name" value="His_kinase_dom"/>
</dbReference>
<keyword evidence="20" id="KW-1185">Reference proteome</keyword>
<dbReference type="Gene3D" id="6.10.340.10">
    <property type="match status" value="1"/>
</dbReference>
<dbReference type="SUPFAM" id="SSF158472">
    <property type="entry name" value="HAMP domain-like"/>
    <property type="match status" value="1"/>
</dbReference>
<dbReference type="CDD" id="cd06225">
    <property type="entry name" value="HAMP"/>
    <property type="match status" value="1"/>
</dbReference>
<dbReference type="PANTHER" id="PTHR45339">
    <property type="entry name" value="HYBRID SIGNAL TRANSDUCTION HISTIDINE KINASE J"/>
    <property type="match status" value="1"/>
</dbReference>
<gene>
    <name evidence="19" type="ORF">DSM101010T_10960</name>
</gene>
<feature type="coiled-coil region" evidence="13">
    <location>
        <begin position="217"/>
        <end position="244"/>
    </location>
</feature>
<dbReference type="InterPro" id="IPR001789">
    <property type="entry name" value="Sig_transdc_resp-reg_receiver"/>
</dbReference>
<dbReference type="Proteomes" id="UP000503840">
    <property type="component" value="Unassembled WGS sequence"/>
</dbReference>
<evidence type="ECO:0000256" key="13">
    <source>
        <dbReference type="SAM" id="Coils"/>
    </source>
</evidence>
<keyword evidence="13" id="KW-0175">Coiled coil</keyword>
<evidence type="ECO:0000259" key="18">
    <source>
        <dbReference type="PROSITE" id="PS50885"/>
    </source>
</evidence>
<dbReference type="FunFam" id="1.10.287.130:FF:000002">
    <property type="entry name" value="Two-component osmosensing histidine kinase"/>
    <property type="match status" value="1"/>
</dbReference>
<dbReference type="PANTHER" id="PTHR45339:SF1">
    <property type="entry name" value="HYBRID SIGNAL TRANSDUCTION HISTIDINE KINASE J"/>
    <property type="match status" value="1"/>
</dbReference>
<dbReference type="Pfam" id="PF00672">
    <property type="entry name" value="HAMP"/>
    <property type="match status" value="1"/>
</dbReference>
<dbReference type="GO" id="GO:0016020">
    <property type="term" value="C:membrane"/>
    <property type="evidence" value="ECO:0007669"/>
    <property type="project" value="UniProtKB-SubCell"/>
</dbReference>
<dbReference type="InterPro" id="IPR011006">
    <property type="entry name" value="CheY-like_superfamily"/>
</dbReference>
<keyword evidence="4 12" id="KW-0597">Phosphoprotein</keyword>
<keyword evidence="15" id="KW-0472">Membrane</keyword>
<dbReference type="PROSITE" id="PS50110">
    <property type="entry name" value="RESPONSE_REGULATORY"/>
    <property type="match status" value="1"/>
</dbReference>
<dbReference type="InterPro" id="IPR036097">
    <property type="entry name" value="HisK_dim/P_sf"/>
</dbReference>
<organism evidence="19 20">
    <name type="scientific">Desulfovibrio subterraneus</name>
    <dbReference type="NCBI Taxonomy" id="2718620"/>
    <lineage>
        <taxon>Bacteria</taxon>
        <taxon>Pseudomonadati</taxon>
        <taxon>Thermodesulfobacteriota</taxon>
        <taxon>Desulfovibrionia</taxon>
        <taxon>Desulfovibrionales</taxon>
        <taxon>Desulfovibrionaceae</taxon>
        <taxon>Desulfovibrio</taxon>
    </lineage>
</organism>
<evidence type="ECO:0000256" key="3">
    <source>
        <dbReference type="ARBA" id="ARBA00012438"/>
    </source>
</evidence>
<dbReference type="SUPFAM" id="SSF52172">
    <property type="entry name" value="CheY-like"/>
    <property type="match status" value="1"/>
</dbReference>
<keyword evidence="7" id="KW-0418">Kinase</keyword>
<dbReference type="SUPFAM" id="SSF47384">
    <property type="entry name" value="Homodimeric domain of signal transducing histidine kinase"/>
    <property type="match status" value="1"/>
</dbReference>
<keyword evidence="5" id="KW-0808">Transferase</keyword>
<evidence type="ECO:0000256" key="12">
    <source>
        <dbReference type="PROSITE-ProRule" id="PRU00169"/>
    </source>
</evidence>
<evidence type="ECO:0000259" key="16">
    <source>
        <dbReference type="PROSITE" id="PS50109"/>
    </source>
</evidence>
<keyword evidence="9" id="KW-0902">Two-component regulatory system</keyword>
<dbReference type="InterPro" id="IPR003594">
    <property type="entry name" value="HATPase_dom"/>
</dbReference>
<dbReference type="InterPro" id="IPR004358">
    <property type="entry name" value="Sig_transdc_His_kin-like_C"/>
</dbReference>
<dbReference type="EC" id="2.7.13.3" evidence="3"/>
<evidence type="ECO:0000256" key="7">
    <source>
        <dbReference type="ARBA" id="ARBA00022777"/>
    </source>
</evidence>
<dbReference type="CDD" id="cd16922">
    <property type="entry name" value="HATPase_EvgS-ArcB-TorS-like"/>
    <property type="match status" value="1"/>
</dbReference>
<dbReference type="CDD" id="cd00082">
    <property type="entry name" value="HisKA"/>
    <property type="match status" value="1"/>
</dbReference>
<dbReference type="InterPro" id="IPR003660">
    <property type="entry name" value="HAMP_dom"/>
</dbReference>
<dbReference type="SMART" id="SM00388">
    <property type="entry name" value="HisKA"/>
    <property type="match status" value="1"/>
</dbReference>
<evidence type="ECO:0000259" key="17">
    <source>
        <dbReference type="PROSITE" id="PS50110"/>
    </source>
</evidence>
<dbReference type="PRINTS" id="PR00344">
    <property type="entry name" value="BCTRLSENSOR"/>
</dbReference>
<evidence type="ECO:0000256" key="1">
    <source>
        <dbReference type="ARBA" id="ARBA00000085"/>
    </source>
</evidence>
<feature type="domain" description="Response regulatory" evidence="17">
    <location>
        <begin position="730"/>
        <end position="849"/>
    </location>
</feature>
<protein>
    <recommendedName>
        <fullName evidence="11">Sensory/regulatory protein RpfC</fullName>
        <ecNumber evidence="3">2.7.13.3</ecNumber>
    </recommendedName>
</protein>
<evidence type="ECO:0000256" key="4">
    <source>
        <dbReference type="ARBA" id="ARBA00022553"/>
    </source>
</evidence>
<proteinExistence type="predicted"/>
<keyword evidence="15" id="KW-1133">Transmembrane helix</keyword>
<dbReference type="CDD" id="cd17546">
    <property type="entry name" value="REC_hyHK_CKI1_RcsC-like"/>
    <property type="match status" value="1"/>
</dbReference>
<evidence type="ECO:0000256" key="2">
    <source>
        <dbReference type="ARBA" id="ARBA00004370"/>
    </source>
</evidence>
<evidence type="ECO:0000313" key="20">
    <source>
        <dbReference type="Proteomes" id="UP000503840"/>
    </source>
</evidence>
<feature type="domain" description="Histidine kinase" evidence="16">
    <location>
        <begin position="272"/>
        <end position="497"/>
    </location>
</feature>
<evidence type="ECO:0000256" key="15">
    <source>
        <dbReference type="SAM" id="Phobius"/>
    </source>
</evidence>
<feature type="modified residue" description="4-aspartylphosphate" evidence="12">
    <location>
        <position position="779"/>
    </location>
</feature>
<feature type="transmembrane region" description="Helical" evidence="15">
    <location>
        <begin position="152"/>
        <end position="171"/>
    </location>
</feature>
<dbReference type="PROSITE" id="PS50885">
    <property type="entry name" value="HAMP"/>
    <property type="match status" value="1"/>
</dbReference>
<dbReference type="InterPro" id="IPR036890">
    <property type="entry name" value="HATPase_C_sf"/>
</dbReference>
<feature type="region of interest" description="Disordered" evidence="14">
    <location>
        <begin position="638"/>
        <end position="724"/>
    </location>
</feature>
<dbReference type="Pfam" id="PF00072">
    <property type="entry name" value="Response_reg"/>
    <property type="match status" value="1"/>
</dbReference>
<feature type="domain" description="HAMP" evidence="18">
    <location>
        <begin position="173"/>
        <end position="225"/>
    </location>
</feature>
<accession>A0A7J0BHN3</accession>
<dbReference type="InterPro" id="IPR003661">
    <property type="entry name" value="HisK_dim/P_dom"/>
</dbReference>
<comment type="subunit">
    <text evidence="10">At low DSF concentrations, interacts with RpfF.</text>
</comment>
<comment type="catalytic activity">
    <reaction evidence="1">
        <text>ATP + protein L-histidine = ADP + protein N-phospho-L-histidine.</text>
        <dbReference type="EC" id="2.7.13.3"/>
    </reaction>
</comment>
<keyword evidence="15" id="KW-0812">Transmembrane</keyword>
<dbReference type="Gene3D" id="3.30.565.10">
    <property type="entry name" value="Histidine kinase-like ATPase, C-terminal domain"/>
    <property type="match status" value="1"/>
</dbReference>
<dbReference type="SMART" id="SM00387">
    <property type="entry name" value="HATPase_c"/>
    <property type="match status" value="1"/>
</dbReference>
<keyword evidence="8" id="KW-0067">ATP-binding</keyword>
<dbReference type="SMART" id="SM00304">
    <property type="entry name" value="HAMP"/>
    <property type="match status" value="1"/>
</dbReference>
<dbReference type="AlphaFoldDB" id="A0A7J0BHN3"/>
<dbReference type="Gene3D" id="3.40.50.2300">
    <property type="match status" value="1"/>
</dbReference>
<dbReference type="Pfam" id="PF00512">
    <property type="entry name" value="HisKA"/>
    <property type="match status" value="1"/>
</dbReference>
<dbReference type="EMBL" id="BLVO01000012">
    <property type="protein sequence ID" value="GFM32731.1"/>
    <property type="molecule type" value="Genomic_DNA"/>
</dbReference>
<dbReference type="GO" id="GO:0000155">
    <property type="term" value="F:phosphorelay sensor kinase activity"/>
    <property type="evidence" value="ECO:0007669"/>
    <property type="project" value="InterPro"/>
</dbReference>
<dbReference type="SMART" id="SM00448">
    <property type="entry name" value="REC"/>
    <property type="match status" value="1"/>
</dbReference>
<comment type="subcellular location">
    <subcellularLocation>
        <location evidence="2">Membrane</location>
    </subcellularLocation>
</comment>
<dbReference type="Pfam" id="PF02518">
    <property type="entry name" value="HATPase_c"/>
    <property type="match status" value="1"/>
</dbReference>
<dbReference type="FunFam" id="3.30.565.10:FF:000010">
    <property type="entry name" value="Sensor histidine kinase RcsC"/>
    <property type="match status" value="1"/>
</dbReference>
<evidence type="ECO:0000256" key="9">
    <source>
        <dbReference type="ARBA" id="ARBA00023012"/>
    </source>
</evidence>
<evidence type="ECO:0000313" key="19">
    <source>
        <dbReference type="EMBL" id="GFM32731.1"/>
    </source>
</evidence>
<evidence type="ECO:0000256" key="11">
    <source>
        <dbReference type="ARBA" id="ARBA00068150"/>
    </source>
</evidence>
<keyword evidence="6" id="KW-0547">Nucleotide-binding</keyword>
<evidence type="ECO:0000256" key="8">
    <source>
        <dbReference type="ARBA" id="ARBA00022840"/>
    </source>
</evidence>
<comment type="caution">
    <text evidence="19">The sequence shown here is derived from an EMBL/GenBank/DDBJ whole genome shotgun (WGS) entry which is preliminary data.</text>
</comment>
<dbReference type="Gene3D" id="1.10.287.130">
    <property type="match status" value="1"/>
</dbReference>
<reference evidence="19 20" key="1">
    <citation type="submission" date="2020-05" db="EMBL/GenBank/DDBJ databases">
        <title>Draft genome sequence of Desulfovibrio sp. strain HN2T.</title>
        <authorList>
            <person name="Ueno A."/>
            <person name="Tamazawa S."/>
            <person name="Tamamura S."/>
            <person name="Murakami T."/>
            <person name="Kiyama T."/>
            <person name="Inomata H."/>
            <person name="Amano Y."/>
            <person name="Miyakawa K."/>
            <person name="Tamaki H."/>
            <person name="Naganuma T."/>
            <person name="Kaneko K."/>
        </authorList>
    </citation>
    <scope>NUCLEOTIDE SEQUENCE [LARGE SCALE GENOMIC DNA]</scope>
    <source>
        <strain evidence="19 20">HN2</strain>
    </source>
</reference>
<name>A0A7J0BHN3_9BACT</name>
<evidence type="ECO:0000256" key="6">
    <source>
        <dbReference type="ARBA" id="ARBA00022741"/>
    </source>
</evidence>